<reference evidence="10 12" key="2">
    <citation type="submission" date="2016-08" db="EMBL/GenBank/DDBJ databases">
        <authorList>
            <person name="Seilhamer J.J."/>
        </authorList>
    </citation>
    <scope>NUCLEOTIDE SEQUENCE [LARGE SCALE GENOMIC DNA]</scope>
    <source>
        <strain evidence="10 12">NML150140-1</strain>
    </source>
</reference>
<dbReference type="SFLD" id="SFLDS00029">
    <property type="entry name" value="Radical_SAM"/>
    <property type="match status" value="1"/>
</dbReference>
<dbReference type="PROSITE" id="PS51918">
    <property type="entry name" value="RADICAL_SAM"/>
    <property type="match status" value="1"/>
</dbReference>
<dbReference type="Pfam" id="PF04055">
    <property type="entry name" value="Radical_SAM"/>
    <property type="match status" value="1"/>
</dbReference>
<dbReference type="GO" id="GO:0051539">
    <property type="term" value="F:4 iron, 4 sulfur cluster binding"/>
    <property type="evidence" value="ECO:0007669"/>
    <property type="project" value="UniProtKB-KW"/>
</dbReference>
<evidence type="ECO:0000313" key="11">
    <source>
        <dbReference type="Proteomes" id="UP000094067"/>
    </source>
</evidence>
<reference evidence="9 11" key="1">
    <citation type="submission" date="2016-07" db="EMBL/GenBank/DDBJ databases">
        <title>Characterization of isolates of Eisenbergiella tayi derived from blood cultures, using whole genome sequencing.</title>
        <authorList>
            <person name="Burdz T."/>
            <person name="Wiebe D."/>
            <person name="Huynh C."/>
            <person name="Bernard K."/>
        </authorList>
    </citation>
    <scope>NUCLEOTIDE SEQUENCE [LARGE SCALE GENOMIC DNA]</scope>
    <source>
        <strain evidence="9 11">NML 110608</strain>
    </source>
</reference>
<evidence type="ECO:0000256" key="3">
    <source>
        <dbReference type="ARBA" id="ARBA00022679"/>
    </source>
</evidence>
<comment type="caution">
    <text evidence="9">The sequence shown here is derived from an EMBL/GenBank/DDBJ whole genome shotgun (WGS) entry which is preliminary data.</text>
</comment>
<dbReference type="GO" id="GO:0005829">
    <property type="term" value="C:cytosol"/>
    <property type="evidence" value="ECO:0007669"/>
    <property type="project" value="TreeGrafter"/>
</dbReference>
<feature type="domain" description="Radical SAM core" evidence="8">
    <location>
        <begin position="192"/>
        <end position="407"/>
    </location>
</feature>
<dbReference type="SMART" id="SM00729">
    <property type="entry name" value="Elp3"/>
    <property type="match status" value="1"/>
</dbReference>
<dbReference type="OrthoDB" id="9801424at2"/>
<dbReference type="Gene3D" id="3.20.20.70">
    <property type="entry name" value="Aldolase class I"/>
    <property type="match status" value="1"/>
</dbReference>
<dbReference type="Proteomes" id="UP000094067">
    <property type="component" value="Unassembled WGS sequence"/>
</dbReference>
<evidence type="ECO:0000313" key="12">
    <source>
        <dbReference type="Proteomes" id="UP000094271"/>
    </source>
</evidence>
<evidence type="ECO:0000313" key="10">
    <source>
        <dbReference type="EMBL" id="ODR42325.1"/>
    </source>
</evidence>
<dbReference type="InterPro" id="IPR034466">
    <property type="entry name" value="Methyltransferase_Class_B"/>
</dbReference>
<keyword evidence="3" id="KW-0808">Transferase</keyword>
<evidence type="ECO:0000256" key="6">
    <source>
        <dbReference type="ARBA" id="ARBA00023004"/>
    </source>
</evidence>
<dbReference type="EMBL" id="MEHA01000038">
    <property type="protein sequence ID" value="ODR42325.1"/>
    <property type="molecule type" value="Genomic_DNA"/>
</dbReference>
<evidence type="ECO:0000256" key="2">
    <source>
        <dbReference type="ARBA" id="ARBA00022603"/>
    </source>
</evidence>
<dbReference type="AlphaFoldDB" id="A0A1E3A5R1"/>
<dbReference type="InterPro" id="IPR007197">
    <property type="entry name" value="rSAM"/>
</dbReference>
<dbReference type="InterPro" id="IPR006638">
    <property type="entry name" value="Elp3/MiaA/NifB-like_rSAM"/>
</dbReference>
<dbReference type="GO" id="GO:0046872">
    <property type="term" value="F:metal ion binding"/>
    <property type="evidence" value="ECO:0007669"/>
    <property type="project" value="UniProtKB-KW"/>
</dbReference>
<gene>
    <name evidence="10" type="ORF">BEI59_31565</name>
    <name evidence="9" type="ORF">BEI61_04742</name>
</gene>
<dbReference type="InterPro" id="IPR058240">
    <property type="entry name" value="rSAM_sf"/>
</dbReference>
<dbReference type="SFLD" id="SFLDG01082">
    <property type="entry name" value="B12-binding_domain_containing"/>
    <property type="match status" value="1"/>
</dbReference>
<evidence type="ECO:0000256" key="5">
    <source>
        <dbReference type="ARBA" id="ARBA00022723"/>
    </source>
</evidence>
<keyword evidence="5" id="KW-0479">Metal-binding</keyword>
<proteinExistence type="predicted"/>
<dbReference type="RefSeq" id="WP_069154798.1">
    <property type="nucleotide sequence ID" value="NZ_MCGH01000003.1"/>
</dbReference>
<keyword evidence="2" id="KW-0489">Methyltransferase</keyword>
<evidence type="ECO:0000259" key="8">
    <source>
        <dbReference type="PROSITE" id="PS51918"/>
    </source>
</evidence>
<name>A0A1E3A5R1_9FIRM</name>
<comment type="cofactor">
    <cofactor evidence="1">
        <name>[4Fe-4S] cluster</name>
        <dbReference type="ChEBI" id="CHEBI:49883"/>
    </cofactor>
</comment>
<dbReference type="GO" id="GO:0003824">
    <property type="term" value="F:catalytic activity"/>
    <property type="evidence" value="ECO:0007669"/>
    <property type="project" value="InterPro"/>
</dbReference>
<dbReference type="PANTHER" id="PTHR43409">
    <property type="entry name" value="ANAEROBIC MAGNESIUM-PROTOPORPHYRIN IX MONOMETHYL ESTER CYCLASE-RELATED"/>
    <property type="match status" value="1"/>
</dbReference>
<dbReference type="SFLD" id="SFLDG01123">
    <property type="entry name" value="methyltransferase_(Class_B)"/>
    <property type="match status" value="1"/>
</dbReference>
<dbReference type="EMBL" id="MCGH01000003">
    <property type="protein sequence ID" value="ODM03939.1"/>
    <property type="molecule type" value="Genomic_DNA"/>
</dbReference>
<organism evidence="9 11">
    <name type="scientific">Eisenbergiella tayi</name>
    <dbReference type="NCBI Taxonomy" id="1432052"/>
    <lineage>
        <taxon>Bacteria</taxon>
        <taxon>Bacillati</taxon>
        <taxon>Bacillota</taxon>
        <taxon>Clostridia</taxon>
        <taxon>Lachnospirales</taxon>
        <taxon>Lachnospiraceae</taxon>
        <taxon>Eisenbergiella</taxon>
    </lineage>
</organism>
<evidence type="ECO:0000256" key="1">
    <source>
        <dbReference type="ARBA" id="ARBA00001966"/>
    </source>
</evidence>
<keyword evidence="6" id="KW-0408">Iron</keyword>
<accession>A0A1E3A5R1</accession>
<keyword evidence="4" id="KW-0949">S-adenosyl-L-methionine</keyword>
<protein>
    <submittedName>
        <fullName evidence="9">Radical SAM superfamily protein</fullName>
    </submittedName>
</protein>
<dbReference type="PANTHER" id="PTHR43409:SF7">
    <property type="entry name" value="BLL1977 PROTEIN"/>
    <property type="match status" value="1"/>
</dbReference>
<dbReference type="Proteomes" id="UP000094271">
    <property type="component" value="Unassembled WGS sequence"/>
</dbReference>
<evidence type="ECO:0000313" key="9">
    <source>
        <dbReference type="EMBL" id="ODM03939.1"/>
    </source>
</evidence>
<dbReference type="InterPro" id="IPR051198">
    <property type="entry name" value="BchE-like"/>
</dbReference>
<keyword evidence="7" id="KW-0411">Iron-sulfur</keyword>
<dbReference type="InterPro" id="IPR013785">
    <property type="entry name" value="Aldolase_TIM"/>
</dbReference>
<sequence>MKPTRILLIHTEETRTHFNALGIVENEPLETEILYTVLKQAGHPVRIYDPDREPACFEELLSSFAPDLVYADGVVKQVPYMLDYMQRTKAFSQKNATILGGVFAEHNYRSLYKDTVDYISRSYDPCVISALASLLSEPDFPSSLLENLNGLCYRRKDGSWTENTIHPFDINLLPRDIDRSHFYQYQSRFRLLKHNPLACVRFAYSCSHKCTFCYRTMMNCGRYVHKDVRNFAEEIRNIQCDNIYIIDDNFLVDPTTLSQFIAAIRELNINKNFICYGRCDFILKNKDLIKELTQIGFRYFIVGFEAVRDNYLQKYDKKIEVDDSLSCIHFMKSIHAGLYAMMIIDTDFTPADFTSMYRWVKEQQLEYVIPSIITPLPGTQMYDDCKEKLLTTDWRKWDYTHVLLPPAHMSIPAFYIRYQLLVLRLFFLARRYGSYDFINAPSLISRFLLGR</sequence>
<evidence type="ECO:0000256" key="4">
    <source>
        <dbReference type="ARBA" id="ARBA00022691"/>
    </source>
</evidence>
<evidence type="ECO:0000256" key="7">
    <source>
        <dbReference type="ARBA" id="ARBA00023014"/>
    </source>
</evidence>
<dbReference type="SUPFAM" id="SSF102114">
    <property type="entry name" value="Radical SAM enzymes"/>
    <property type="match status" value="1"/>
</dbReference>